<protein>
    <submittedName>
        <fullName evidence="1">Uncharacterized protein</fullName>
    </submittedName>
</protein>
<dbReference type="RefSeq" id="WP_080044031.1">
    <property type="nucleotide sequence ID" value="NZ_CP017717.1"/>
</dbReference>
<gene>
    <name evidence="1" type="ORF">BKM31_45245</name>
</gene>
<dbReference type="AlphaFoldDB" id="A0A1V0ABV9"/>
<dbReference type="STRING" id="1909395.BKM31_45245"/>
<dbReference type="KEGG" id="noa:BKM31_45245"/>
<reference evidence="2" key="1">
    <citation type="journal article" date="2017" name="Med. Chem. Commun.">
        <title>Nonomuraea sp. ATCC 55076 harbours the largest actinomycete chromosome to date and the kistamicin biosynthetic gene cluster.</title>
        <authorList>
            <person name="Nazari B."/>
            <person name="Forneris C.C."/>
            <person name="Gibson M.I."/>
            <person name="Moon K."/>
            <person name="Schramma K.R."/>
            <person name="Seyedsayamdost M.R."/>
        </authorList>
    </citation>
    <scope>NUCLEOTIDE SEQUENCE [LARGE SCALE GENOMIC DNA]</scope>
    <source>
        <strain evidence="2">ATCC 55076</strain>
    </source>
</reference>
<dbReference type="InterPro" id="IPR045990">
    <property type="entry name" value="DUF5946"/>
</dbReference>
<evidence type="ECO:0000313" key="2">
    <source>
        <dbReference type="Proteomes" id="UP000190797"/>
    </source>
</evidence>
<evidence type="ECO:0000313" key="1">
    <source>
        <dbReference type="EMBL" id="AQZ67720.1"/>
    </source>
</evidence>
<accession>A0A1V0ABV9</accession>
<organism evidence="1 2">
    <name type="scientific">[Actinomadura] parvosata subsp. kistnae</name>
    <dbReference type="NCBI Taxonomy" id="1909395"/>
    <lineage>
        <taxon>Bacteria</taxon>
        <taxon>Bacillati</taxon>
        <taxon>Actinomycetota</taxon>
        <taxon>Actinomycetes</taxon>
        <taxon>Streptosporangiales</taxon>
        <taxon>Streptosporangiaceae</taxon>
        <taxon>Nonomuraea</taxon>
    </lineage>
</organism>
<sequence>MSRCPECGGAGAPRPCAELFGELLTLDYSMRPPWAPVHAVSVSCFHLQHPSRAPSAAPGQWALLHVYLEGGLDALLPMARRLRRLNSHRRGGHTPGAADFPGVPPFPAHAAPPSGFATTIADVAVDGGFPADGHEERVRRWARDTVAAWA</sequence>
<dbReference type="EMBL" id="CP017717">
    <property type="protein sequence ID" value="AQZ67720.1"/>
    <property type="molecule type" value="Genomic_DNA"/>
</dbReference>
<dbReference type="OrthoDB" id="3427046at2"/>
<proteinExistence type="predicted"/>
<dbReference type="Proteomes" id="UP000190797">
    <property type="component" value="Chromosome"/>
</dbReference>
<keyword evidence="2" id="KW-1185">Reference proteome</keyword>
<dbReference type="Pfam" id="PF19371">
    <property type="entry name" value="DUF5946"/>
    <property type="match status" value="1"/>
</dbReference>
<name>A0A1V0ABV9_9ACTN</name>